<evidence type="ECO:0000259" key="2">
    <source>
        <dbReference type="PROSITE" id="PS50943"/>
    </source>
</evidence>
<reference evidence="3 4" key="2">
    <citation type="submission" date="2024-06" db="EMBL/GenBank/DDBJ databases">
        <title>Thioclava kandeliae sp. nov. from a rhizosphere soil sample of Kandelia candel in a mangrove.</title>
        <authorList>
            <person name="Mu T."/>
        </authorList>
    </citation>
    <scope>NUCLEOTIDE SEQUENCE [LARGE SCALE GENOMIC DNA]</scope>
    <source>
        <strain evidence="3 4">CPCC 100088</strain>
    </source>
</reference>
<dbReference type="SMART" id="SM00530">
    <property type="entry name" value="HTH_XRE"/>
    <property type="match status" value="1"/>
</dbReference>
<sequence length="222" mass="24819">MTDIEIMESRASSRGEQRGSGLGPHLSGFLGLDPAHAEQADWKLDLSIARKQLAGQEPRRGEFSASNGVGHRRNTDPKRGGHFLASNTVGEVMSGLHENRITPMVYICNSTNGSLPNNPPLVDYVLMKTEHEPKTKAKPARKEFPEIGERLRAVREAMSNLNQKDWASKNGFSISQYSNWENGLRRISVDEAQRLCDLYGLTLDFIYRGRRDGLPESLRNSL</sequence>
<reference evidence="3 4" key="1">
    <citation type="submission" date="2024-01" db="EMBL/GenBank/DDBJ databases">
        <authorList>
            <person name="Deng Y."/>
            <person name="Su J."/>
        </authorList>
    </citation>
    <scope>NUCLEOTIDE SEQUENCE [LARGE SCALE GENOMIC DNA]</scope>
    <source>
        <strain evidence="3 4">CPCC 100088</strain>
    </source>
</reference>
<feature type="domain" description="HTH cro/C1-type" evidence="2">
    <location>
        <begin position="151"/>
        <end position="206"/>
    </location>
</feature>
<name>A0ABV1SFC7_9RHOB</name>
<dbReference type="InterPro" id="IPR010982">
    <property type="entry name" value="Lambda_DNA-bd_dom_sf"/>
</dbReference>
<evidence type="ECO:0000256" key="1">
    <source>
        <dbReference type="SAM" id="MobiDB-lite"/>
    </source>
</evidence>
<feature type="region of interest" description="Disordered" evidence="1">
    <location>
        <begin position="1"/>
        <end position="22"/>
    </location>
</feature>
<evidence type="ECO:0000313" key="3">
    <source>
        <dbReference type="EMBL" id="MER5171612.1"/>
    </source>
</evidence>
<dbReference type="RefSeq" id="WP_350936077.1">
    <property type="nucleotide sequence ID" value="NZ_JAYWLC010000004.1"/>
</dbReference>
<organism evidence="3 4">
    <name type="scientific">Thioclava kandeliae</name>
    <dbReference type="NCBI Taxonomy" id="3070818"/>
    <lineage>
        <taxon>Bacteria</taxon>
        <taxon>Pseudomonadati</taxon>
        <taxon>Pseudomonadota</taxon>
        <taxon>Alphaproteobacteria</taxon>
        <taxon>Rhodobacterales</taxon>
        <taxon>Paracoccaceae</taxon>
        <taxon>Thioclava</taxon>
    </lineage>
</organism>
<evidence type="ECO:0000313" key="4">
    <source>
        <dbReference type="Proteomes" id="UP001438953"/>
    </source>
</evidence>
<gene>
    <name evidence="3" type="ORF">VSX56_07465</name>
</gene>
<dbReference type="Proteomes" id="UP001438953">
    <property type="component" value="Unassembled WGS sequence"/>
</dbReference>
<keyword evidence="4" id="KW-1185">Reference proteome</keyword>
<dbReference type="SUPFAM" id="SSF47413">
    <property type="entry name" value="lambda repressor-like DNA-binding domains"/>
    <property type="match status" value="1"/>
</dbReference>
<dbReference type="InterPro" id="IPR001387">
    <property type="entry name" value="Cro/C1-type_HTH"/>
</dbReference>
<protein>
    <submittedName>
        <fullName evidence="3">Helix-turn-helix transcriptional regulator</fullName>
    </submittedName>
</protein>
<accession>A0ABV1SFC7</accession>
<comment type="caution">
    <text evidence="3">The sequence shown here is derived from an EMBL/GenBank/DDBJ whole genome shotgun (WGS) entry which is preliminary data.</text>
</comment>
<dbReference type="CDD" id="cd00093">
    <property type="entry name" value="HTH_XRE"/>
    <property type="match status" value="1"/>
</dbReference>
<proteinExistence type="predicted"/>
<dbReference type="PROSITE" id="PS50943">
    <property type="entry name" value="HTH_CROC1"/>
    <property type="match status" value="1"/>
</dbReference>
<dbReference type="Pfam" id="PF01381">
    <property type="entry name" value="HTH_3"/>
    <property type="match status" value="1"/>
</dbReference>
<feature type="region of interest" description="Disordered" evidence="1">
    <location>
        <begin position="53"/>
        <end position="83"/>
    </location>
</feature>
<dbReference type="EMBL" id="JAYWLC010000004">
    <property type="protein sequence ID" value="MER5171612.1"/>
    <property type="molecule type" value="Genomic_DNA"/>
</dbReference>
<dbReference type="Gene3D" id="1.10.260.40">
    <property type="entry name" value="lambda repressor-like DNA-binding domains"/>
    <property type="match status" value="1"/>
</dbReference>
<feature type="compositionally biased region" description="Basic and acidic residues" evidence="1">
    <location>
        <begin position="7"/>
        <end position="17"/>
    </location>
</feature>